<protein>
    <submittedName>
        <fullName evidence="1">Uncharacterized protein</fullName>
    </submittedName>
</protein>
<sequence length="91" mass="10213">MSNALTSGYVQEIEDADRKVLAEDRDRFNGPLFEEALQDDTLKREVAKGIDAMIQSGIWFSDADLHDALQAWSLVEAIRRNGNTYPAELEA</sequence>
<accession>A0A385EGU2</accession>
<dbReference type="Proteomes" id="UP000259683">
    <property type="component" value="Segment"/>
</dbReference>
<name>A0A385EGU2_9CAUD</name>
<keyword evidence="2" id="KW-1185">Reference proteome</keyword>
<reference evidence="1" key="1">
    <citation type="submission" date="2018-07" db="EMBL/GenBank/DDBJ databases">
        <authorList>
            <person name="Wilson K.M."/>
            <person name="Ely B."/>
        </authorList>
    </citation>
    <scope>NUCLEOTIDE SEQUENCE</scope>
</reference>
<gene>
    <name evidence="1" type="ORF">CcrSC_gp447</name>
</gene>
<proteinExistence type="predicted"/>
<dbReference type="EMBL" id="MH588547">
    <property type="protein sequence ID" value="AXQ70029.1"/>
    <property type="molecule type" value="Genomic_DNA"/>
</dbReference>
<organism evidence="1 2">
    <name type="scientific">Caulobacter phage CcrSC</name>
    <dbReference type="NCBI Taxonomy" id="2283272"/>
    <lineage>
        <taxon>Viruses</taxon>
        <taxon>Duplodnaviria</taxon>
        <taxon>Heunggongvirae</taxon>
        <taxon>Uroviricota</taxon>
        <taxon>Caudoviricetes</taxon>
        <taxon>Jeanschmidtviridae</taxon>
        <taxon>Bertelyvirus</taxon>
        <taxon>Bertelyvirus SC</taxon>
    </lineage>
</organism>
<reference evidence="1" key="2">
    <citation type="submission" date="2021-07" db="EMBL/GenBank/DDBJ databases">
        <title>Giant CbK-like Caulobacter bacteriophages have genetically divergent genomes.</title>
        <authorList>
            <person name="Wilson K."/>
            <person name="Ely B."/>
        </authorList>
    </citation>
    <scope>NUCLEOTIDE SEQUENCE</scope>
</reference>
<evidence type="ECO:0000313" key="1">
    <source>
        <dbReference type="EMBL" id="AXQ70029.1"/>
    </source>
</evidence>
<evidence type="ECO:0000313" key="2">
    <source>
        <dbReference type="Proteomes" id="UP000259683"/>
    </source>
</evidence>